<protein>
    <submittedName>
        <fullName evidence="3">Nucleotide-binding universal stress protein, UspA family</fullName>
    </submittedName>
</protein>
<dbReference type="Proteomes" id="UP000198607">
    <property type="component" value="Unassembled WGS sequence"/>
</dbReference>
<dbReference type="PANTHER" id="PTHR46268">
    <property type="entry name" value="STRESS RESPONSE PROTEIN NHAX"/>
    <property type="match status" value="1"/>
</dbReference>
<dbReference type="RefSeq" id="WP_091935030.1">
    <property type="nucleotide sequence ID" value="NZ_FNCY01000003.1"/>
</dbReference>
<dbReference type="InterPro" id="IPR006015">
    <property type="entry name" value="Universal_stress_UspA"/>
</dbReference>
<evidence type="ECO:0000313" key="4">
    <source>
        <dbReference type="Proteomes" id="UP000198607"/>
    </source>
</evidence>
<reference evidence="3 4" key="1">
    <citation type="submission" date="2016-10" db="EMBL/GenBank/DDBJ databases">
        <authorList>
            <person name="de Groot N.N."/>
        </authorList>
    </citation>
    <scope>NUCLEOTIDE SEQUENCE [LARGE SCALE GENOMIC DNA]</scope>
    <source>
        <strain evidence="3 4">DSM 5885</strain>
    </source>
</reference>
<evidence type="ECO:0000259" key="2">
    <source>
        <dbReference type="Pfam" id="PF00582"/>
    </source>
</evidence>
<dbReference type="SUPFAM" id="SSF52402">
    <property type="entry name" value="Adenine nucleotide alpha hydrolases-like"/>
    <property type="match status" value="1"/>
</dbReference>
<dbReference type="OrthoDB" id="5295044at2"/>
<accession>A0A1G7ZAT4</accession>
<dbReference type="PRINTS" id="PR01438">
    <property type="entry name" value="UNVRSLSTRESS"/>
</dbReference>
<organism evidence="3 4">
    <name type="scientific">Propionivibrio dicarboxylicus</name>
    <dbReference type="NCBI Taxonomy" id="83767"/>
    <lineage>
        <taxon>Bacteria</taxon>
        <taxon>Pseudomonadati</taxon>
        <taxon>Pseudomonadota</taxon>
        <taxon>Betaproteobacteria</taxon>
        <taxon>Rhodocyclales</taxon>
        <taxon>Rhodocyclaceae</taxon>
        <taxon>Propionivibrio</taxon>
    </lineage>
</organism>
<proteinExistence type="inferred from homology"/>
<dbReference type="PANTHER" id="PTHR46268:SF15">
    <property type="entry name" value="UNIVERSAL STRESS PROTEIN HP_0031"/>
    <property type="match status" value="1"/>
</dbReference>
<dbReference type="InterPro" id="IPR006016">
    <property type="entry name" value="UspA"/>
</dbReference>
<gene>
    <name evidence="3" type="ORF">SAMN05660652_01125</name>
</gene>
<dbReference type="EMBL" id="FNCY01000003">
    <property type="protein sequence ID" value="SDH05862.1"/>
    <property type="molecule type" value="Genomic_DNA"/>
</dbReference>
<dbReference type="STRING" id="83767.SAMN05660652_01125"/>
<dbReference type="Gene3D" id="3.40.50.620">
    <property type="entry name" value="HUPs"/>
    <property type="match status" value="1"/>
</dbReference>
<evidence type="ECO:0000256" key="1">
    <source>
        <dbReference type="ARBA" id="ARBA00008791"/>
    </source>
</evidence>
<feature type="domain" description="UspA" evidence="2">
    <location>
        <begin position="1"/>
        <end position="148"/>
    </location>
</feature>
<dbReference type="AlphaFoldDB" id="A0A1G7ZAT4"/>
<comment type="similarity">
    <text evidence="1">Belongs to the universal stress protein A family.</text>
</comment>
<dbReference type="Pfam" id="PF00582">
    <property type="entry name" value="Usp"/>
    <property type="match status" value="1"/>
</dbReference>
<keyword evidence="4" id="KW-1185">Reference proteome</keyword>
<sequence length="148" mass="15979">MFKHILVPTDGSEFSTETVKRAVSFAKEAGAEITAFFAKPDFSATGYYGEGAVILAKAIEEDDARSEAYARKVLSFVEDLCREAGVTCHTKTLTSALIYEGIIDAATQSGCDLIFMASHGRSGIKALLLGSETHKVLTHSKIPVLVYR</sequence>
<dbReference type="CDD" id="cd00293">
    <property type="entry name" value="USP-like"/>
    <property type="match status" value="1"/>
</dbReference>
<dbReference type="InterPro" id="IPR014729">
    <property type="entry name" value="Rossmann-like_a/b/a_fold"/>
</dbReference>
<name>A0A1G7ZAT4_9RHOO</name>
<evidence type="ECO:0000313" key="3">
    <source>
        <dbReference type="EMBL" id="SDH05862.1"/>
    </source>
</evidence>